<feature type="transmembrane region" description="Helical" evidence="1">
    <location>
        <begin position="20"/>
        <end position="40"/>
    </location>
</feature>
<organism evidence="2 3">
    <name type="scientific">Candidatus Nitrososphaera evergladensis SR1</name>
    <dbReference type="NCBI Taxonomy" id="1459636"/>
    <lineage>
        <taxon>Archaea</taxon>
        <taxon>Nitrososphaerota</taxon>
        <taxon>Nitrososphaeria</taxon>
        <taxon>Nitrososphaerales</taxon>
        <taxon>Nitrososphaeraceae</taxon>
        <taxon>Nitrososphaera</taxon>
    </lineage>
</organism>
<keyword evidence="1" id="KW-0812">Transmembrane</keyword>
<evidence type="ECO:0008006" key="4">
    <source>
        <dbReference type="Google" id="ProtNLM"/>
    </source>
</evidence>
<dbReference type="Gene3D" id="2.60.40.3920">
    <property type="match status" value="1"/>
</dbReference>
<dbReference type="EMBL" id="CP007174">
    <property type="protein sequence ID" value="AIF83926.1"/>
    <property type="molecule type" value="Genomic_DNA"/>
</dbReference>
<dbReference type="Proteomes" id="UP000028194">
    <property type="component" value="Chromosome"/>
</dbReference>
<gene>
    <name evidence="2" type="ORF">NTE_01866</name>
</gene>
<reference evidence="2 3" key="1">
    <citation type="journal article" date="2014" name="PLoS ONE">
        <title>Genome Sequence of Candidatus Nitrososphaera evergladensis from Group I.1b Enriched from Everglades Soil Reveals Novel Genomic Features of the Ammonia-Oxidizing Archaea.</title>
        <authorList>
            <person name="Zhalnina K.V."/>
            <person name="Dias R."/>
            <person name="Leonard M.T."/>
            <person name="Dorr de Quadros P."/>
            <person name="Camargo F.A."/>
            <person name="Drew J.C."/>
            <person name="Farmerie W.G."/>
            <person name="Daroub S.H."/>
            <person name="Triplett E.W."/>
        </authorList>
    </citation>
    <scope>NUCLEOTIDE SEQUENCE [LARGE SCALE GENOMIC DNA]</scope>
    <source>
        <strain evidence="2 3">SR1</strain>
    </source>
</reference>
<dbReference type="AlphaFoldDB" id="A0A075MQV2"/>
<evidence type="ECO:0000256" key="1">
    <source>
        <dbReference type="SAM" id="Phobius"/>
    </source>
</evidence>
<evidence type="ECO:0000313" key="3">
    <source>
        <dbReference type="Proteomes" id="UP000028194"/>
    </source>
</evidence>
<keyword evidence="1" id="KW-0472">Membrane</keyword>
<sequence length="226" mass="22556">MDEEKSRKNYSLQPLRKKTLTALIVGLAILSSLSVTVIMADSATAQKDQAVNQTSTASGNATAAASEAVRNATTSAQNAGEAARNATASAGNAIANATKAGAGMIGAAITNATSSLNKTISNPSSITVTPDSVNPGDIVVVKGAGFSANQTITLTFDNSSNATTAKADKSGAFNATMTTPNDAKNGTHNITATDREGKSATATITIAAAPKANSSSSALSSFRPSS</sequence>
<keyword evidence="3" id="KW-1185">Reference proteome</keyword>
<dbReference type="HOGENOM" id="CLU_1222475_0_0_2"/>
<dbReference type="KEGG" id="nev:NTE_01866"/>
<accession>A0A075MQV2</accession>
<evidence type="ECO:0000313" key="2">
    <source>
        <dbReference type="EMBL" id="AIF83926.1"/>
    </source>
</evidence>
<protein>
    <recommendedName>
        <fullName evidence="4">IPT/TIG domain-containing protein</fullName>
    </recommendedName>
</protein>
<name>A0A075MQV2_9ARCH</name>
<proteinExistence type="predicted"/>
<keyword evidence="1" id="KW-1133">Transmembrane helix</keyword>